<dbReference type="eggNOG" id="COG3489">
    <property type="taxonomic scope" value="Bacteria"/>
</dbReference>
<dbReference type="KEGG" id="sgn:SGRA_0461"/>
<sequence>MKRLASLLAMTSLCFLFACSKQDSFDKTALLQAWQTEVIAPAWQEVAAQGPNLATKVNLFLAQPSNASLTDAREAWRQAARAWGAAEPFVFGEMKSQYLHWGIGRSPANGSSIEASISDTSRTLDSLYMRQQSSYAKSLSAIEYLLFADSSQQLPFSARRADYLRLAVQHLALEMQKPQDIWENQGEGQRFAAAEGYELGSAISELSNGMINLAQEMSRKKLGKPLGKENDGIFLPESVEHPDAHFSIGLLKANFEGLENAFLLGTPNLQAYWESESSNEVPAQFLANLQAAISLCESLGDDLQAALQNQPEEVEQLYDLSRAIYLALSNDMAAVFGITVLPSDNDGD</sequence>
<dbReference type="OrthoDB" id="1157219at2"/>
<protein>
    <submittedName>
        <fullName evidence="5">Periplasmic lipoprotein</fullName>
    </submittedName>
</protein>
<dbReference type="Proteomes" id="UP000007519">
    <property type="component" value="Chromosome"/>
</dbReference>
<dbReference type="InterPro" id="IPR018976">
    <property type="entry name" value="Imelysin-like"/>
</dbReference>
<accession>H6L9M2</accession>
<evidence type="ECO:0000259" key="4">
    <source>
        <dbReference type="Pfam" id="PF09375"/>
    </source>
</evidence>
<dbReference type="STRING" id="984262.SGRA_0461"/>
<organism evidence="5 6">
    <name type="scientific">Saprospira grandis (strain Lewin)</name>
    <dbReference type="NCBI Taxonomy" id="984262"/>
    <lineage>
        <taxon>Bacteria</taxon>
        <taxon>Pseudomonadati</taxon>
        <taxon>Bacteroidota</taxon>
        <taxon>Saprospiria</taxon>
        <taxon>Saprospirales</taxon>
        <taxon>Saprospiraceae</taxon>
        <taxon>Saprospira</taxon>
    </lineage>
</organism>
<proteinExistence type="predicted"/>
<evidence type="ECO:0000256" key="3">
    <source>
        <dbReference type="SAM" id="SignalP"/>
    </source>
</evidence>
<dbReference type="RefSeq" id="WP_014373446.1">
    <property type="nucleotide sequence ID" value="NC_016940.1"/>
</dbReference>
<dbReference type="InterPro" id="IPR038352">
    <property type="entry name" value="Imelysin_sf"/>
</dbReference>
<keyword evidence="6" id="KW-1185">Reference proteome</keyword>
<dbReference type="Pfam" id="PF09375">
    <property type="entry name" value="Peptidase_M75"/>
    <property type="match status" value="1"/>
</dbReference>
<evidence type="ECO:0000313" key="5">
    <source>
        <dbReference type="EMBL" id="AFC23200.1"/>
    </source>
</evidence>
<feature type="chain" id="PRO_5003604197" evidence="3">
    <location>
        <begin position="19"/>
        <end position="348"/>
    </location>
</feature>
<comment type="subcellular location">
    <subcellularLocation>
        <location evidence="1">Cell envelope</location>
    </subcellularLocation>
</comment>
<gene>
    <name evidence="5" type="ordered locus">SGRA_0461</name>
</gene>
<evidence type="ECO:0000256" key="2">
    <source>
        <dbReference type="ARBA" id="ARBA00022729"/>
    </source>
</evidence>
<dbReference type="Gene3D" id="1.20.1420.20">
    <property type="entry name" value="M75 peptidase, HXXE motif"/>
    <property type="match status" value="1"/>
</dbReference>
<dbReference type="InterPro" id="IPR034984">
    <property type="entry name" value="Imelysin-like_IPPA"/>
</dbReference>
<keyword evidence="5" id="KW-0449">Lipoprotein</keyword>
<dbReference type="HOGENOM" id="CLU_760621_0_0_10"/>
<dbReference type="CDD" id="cd14659">
    <property type="entry name" value="Imelysin-like_IPPA"/>
    <property type="match status" value="1"/>
</dbReference>
<dbReference type="GO" id="GO:0030313">
    <property type="term" value="C:cell envelope"/>
    <property type="evidence" value="ECO:0007669"/>
    <property type="project" value="UniProtKB-SubCell"/>
</dbReference>
<dbReference type="EMBL" id="CP002831">
    <property type="protein sequence ID" value="AFC23200.1"/>
    <property type="molecule type" value="Genomic_DNA"/>
</dbReference>
<evidence type="ECO:0000313" key="6">
    <source>
        <dbReference type="Proteomes" id="UP000007519"/>
    </source>
</evidence>
<evidence type="ECO:0000256" key="1">
    <source>
        <dbReference type="ARBA" id="ARBA00004196"/>
    </source>
</evidence>
<name>H6L9M2_SAPGL</name>
<dbReference type="AlphaFoldDB" id="H6L9M2"/>
<dbReference type="PROSITE" id="PS51257">
    <property type="entry name" value="PROKAR_LIPOPROTEIN"/>
    <property type="match status" value="1"/>
</dbReference>
<reference evidence="5 6" key="1">
    <citation type="journal article" date="2012" name="Stand. Genomic Sci.">
        <title>Complete genome sequencing and analysis of Saprospira grandis str. Lewin, a predatory marine bacterium.</title>
        <authorList>
            <person name="Saw J.H."/>
            <person name="Yuryev A."/>
            <person name="Kanbe M."/>
            <person name="Hou S."/>
            <person name="Young A.G."/>
            <person name="Aizawa S."/>
            <person name="Alam M."/>
        </authorList>
    </citation>
    <scope>NUCLEOTIDE SEQUENCE [LARGE SCALE GENOMIC DNA]</scope>
    <source>
        <strain evidence="5 6">Lewin</strain>
    </source>
</reference>
<feature type="signal peptide" evidence="3">
    <location>
        <begin position="1"/>
        <end position="18"/>
    </location>
</feature>
<feature type="domain" description="Imelysin-like" evidence="4">
    <location>
        <begin position="40"/>
        <end position="312"/>
    </location>
</feature>
<keyword evidence="2 3" id="KW-0732">Signal</keyword>